<comment type="caution">
    <text evidence="14">The sequence shown here is derived from an EMBL/GenBank/DDBJ whole genome shotgun (WGS) entry which is preliminary data.</text>
</comment>
<keyword evidence="9 12" id="KW-1133">Transmembrane helix</keyword>
<dbReference type="SUPFAM" id="SSF55874">
    <property type="entry name" value="ATPase domain of HSP90 chaperone/DNA topoisomerase II/histidine kinase"/>
    <property type="match status" value="1"/>
</dbReference>
<dbReference type="InterPro" id="IPR036890">
    <property type="entry name" value="HATPase_C_sf"/>
</dbReference>
<evidence type="ECO:0000256" key="3">
    <source>
        <dbReference type="ARBA" id="ARBA00022553"/>
    </source>
</evidence>
<evidence type="ECO:0000313" key="15">
    <source>
        <dbReference type="Proteomes" id="UP000460549"/>
    </source>
</evidence>
<name>A0A7X2PB29_9SPIO</name>
<dbReference type="Gene3D" id="3.30.565.10">
    <property type="entry name" value="Histidine kinase-like ATPase, C-terminal domain"/>
    <property type="match status" value="1"/>
</dbReference>
<evidence type="ECO:0000256" key="12">
    <source>
        <dbReference type="SAM" id="Phobius"/>
    </source>
</evidence>
<dbReference type="SMART" id="SM00304">
    <property type="entry name" value="HAMP"/>
    <property type="match status" value="1"/>
</dbReference>
<evidence type="ECO:0000256" key="5">
    <source>
        <dbReference type="ARBA" id="ARBA00022692"/>
    </source>
</evidence>
<sequence>MKNYSDLKLHQKISIVMATIFLSLAIILTSISLMMFTSFYEKEATDIATQWARVSERNISQIWSNISERVLKTVVKGDFVTKITNTKLSELQKRVDLQDSIENINSSSSFIYSSFFLTNNNEIIYSFNDIPTDELGNFTFDKLKNIDGITVLKECNSPFKRDGLVIPILIPYKQIDSSPYLGITSDRDVNLILVILLNSTLLKNELYESTSKEVFLNPRLFFNGELILGPEFDIGDMLVVRNECSIEGLEVEISVNRSELTPMKSILFIWVISLTFILILIGVILIRLTALRLTAPFSRITRMMREMKDSSYHFDVKPENSDESGLLIAGLNDMYKELSDTMQRIKEEEEQKYKYLSQMLTEQINPHFTYNTLEMINMEIASGNYLSASDMVSAFSLFLRHSLNHGEYLITVSNELLQVENYMKIMNYRLNGVIEFRVNVLDDCSDILIPKSILQPLVENSIKHGFDNLNSSMLFNPFIEVSIKKEEDVLIISVVDNGIGIDIEKANASISGDDNKQVGLANISKRLKMFDKDCIISFYSIPYFSNEVKIEIHLNN</sequence>
<evidence type="ECO:0000256" key="2">
    <source>
        <dbReference type="ARBA" id="ARBA00022475"/>
    </source>
</evidence>
<dbReference type="Proteomes" id="UP000460549">
    <property type="component" value="Unassembled WGS sequence"/>
</dbReference>
<evidence type="ECO:0000256" key="11">
    <source>
        <dbReference type="ARBA" id="ARBA00023136"/>
    </source>
</evidence>
<dbReference type="InterPro" id="IPR003660">
    <property type="entry name" value="HAMP_dom"/>
</dbReference>
<organism evidence="14 15">
    <name type="scientific">Bullifex porci</name>
    <dbReference type="NCBI Taxonomy" id="2606638"/>
    <lineage>
        <taxon>Bacteria</taxon>
        <taxon>Pseudomonadati</taxon>
        <taxon>Spirochaetota</taxon>
        <taxon>Spirochaetia</taxon>
        <taxon>Spirochaetales</taxon>
        <taxon>Spirochaetaceae</taxon>
        <taxon>Bullifex</taxon>
    </lineage>
</organism>
<keyword evidence="10" id="KW-0902">Two-component regulatory system</keyword>
<evidence type="ECO:0000313" key="14">
    <source>
        <dbReference type="EMBL" id="MSU05640.1"/>
    </source>
</evidence>
<keyword evidence="3" id="KW-0597">Phosphoprotein</keyword>
<proteinExistence type="predicted"/>
<feature type="domain" description="HAMP" evidence="13">
    <location>
        <begin position="291"/>
        <end position="343"/>
    </location>
</feature>
<dbReference type="InterPro" id="IPR010559">
    <property type="entry name" value="Sig_transdc_His_kin_internal"/>
</dbReference>
<dbReference type="GO" id="GO:0005886">
    <property type="term" value="C:plasma membrane"/>
    <property type="evidence" value="ECO:0007669"/>
    <property type="project" value="UniProtKB-SubCell"/>
</dbReference>
<evidence type="ECO:0000256" key="7">
    <source>
        <dbReference type="ARBA" id="ARBA00022777"/>
    </source>
</evidence>
<feature type="transmembrane region" description="Helical" evidence="12">
    <location>
        <begin position="12"/>
        <end position="36"/>
    </location>
</feature>
<dbReference type="EMBL" id="VUNN01000003">
    <property type="protein sequence ID" value="MSU05640.1"/>
    <property type="molecule type" value="Genomic_DNA"/>
</dbReference>
<dbReference type="RefSeq" id="WP_154424542.1">
    <property type="nucleotide sequence ID" value="NZ_VUNN01000003.1"/>
</dbReference>
<keyword evidence="15" id="KW-1185">Reference proteome</keyword>
<evidence type="ECO:0000256" key="1">
    <source>
        <dbReference type="ARBA" id="ARBA00004651"/>
    </source>
</evidence>
<keyword evidence="6" id="KW-0547">Nucleotide-binding</keyword>
<keyword evidence="5 12" id="KW-0812">Transmembrane</keyword>
<dbReference type="GO" id="GO:0000155">
    <property type="term" value="F:phosphorelay sensor kinase activity"/>
    <property type="evidence" value="ECO:0007669"/>
    <property type="project" value="InterPro"/>
</dbReference>
<keyword evidence="8" id="KW-0067">ATP-binding</keyword>
<dbReference type="PANTHER" id="PTHR34220">
    <property type="entry name" value="SENSOR HISTIDINE KINASE YPDA"/>
    <property type="match status" value="1"/>
</dbReference>
<gene>
    <name evidence="14" type="ORF">FYJ80_02435</name>
</gene>
<keyword evidence="7" id="KW-0418">Kinase</keyword>
<evidence type="ECO:0000256" key="6">
    <source>
        <dbReference type="ARBA" id="ARBA00022741"/>
    </source>
</evidence>
<protein>
    <submittedName>
        <fullName evidence="14">HAMP domain-containing protein</fullName>
    </submittedName>
</protein>
<dbReference type="Gene3D" id="6.10.340.10">
    <property type="match status" value="1"/>
</dbReference>
<dbReference type="AlphaFoldDB" id="A0A7X2PB29"/>
<dbReference type="SUPFAM" id="SSF158472">
    <property type="entry name" value="HAMP domain-like"/>
    <property type="match status" value="1"/>
</dbReference>
<keyword evidence="2" id="KW-1003">Cell membrane</keyword>
<evidence type="ECO:0000256" key="9">
    <source>
        <dbReference type="ARBA" id="ARBA00022989"/>
    </source>
</evidence>
<evidence type="ECO:0000259" key="13">
    <source>
        <dbReference type="PROSITE" id="PS50885"/>
    </source>
</evidence>
<evidence type="ECO:0000256" key="10">
    <source>
        <dbReference type="ARBA" id="ARBA00023012"/>
    </source>
</evidence>
<dbReference type="InterPro" id="IPR050640">
    <property type="entry name" value="Bact_2-comp_sensor_kinase"/>
</dbReference>
<dbReference type="Pfam" id="PF02518">
    <property type="entry name" value="HATPase_c"/>
    <property type="match status" value="1"/>
</dbReference>
<dbReference type="PANTHER" id="PTHR34220:SF11">
    <property type="entry name" value="SENSOR PROTEIN KINASE HPTS"/>
    <property type="match status" value="1"/>
</dbReference>
<dbReference type="GO" id="GO:0005524">
    <property type="term" value="F:ATP binding"/>
    <property type="evidence" value="ECO:0007669"/>
    <property type="project" value="UniProtKB-KW"/>
</dbReference>
<accession>A0A7X2PB29</accession>
<dbReference type="PROSITE" id="PS50885">
    <property type="entry name" value="HAMP"/>
    <property type="match status" value="1"/>
</dbReference>
<feature type="transmembrane region" description="Helical" evidence="12">
    <location>
        <begin position="267"/>
        <end position="295"/>
    </location>
</feature>
<dbReference type="Pfam" id="PF06580">
    <property type="entry name" value="His_kinase"/>
    <property type="match status" value="1"/>
</dbReference>
<keyword evidence="11 12" id="KW-0472">Membrane</keyword>
<dbReference type="InterPro" id="IPR003594">
    <property type="entry name" value="HATPase_dom"/>
</dbReference>
<keyword evidence="4" id="KW-0808">Transferase</keyword>
<evidence type="ECO:0000256" key="4">
    <source>
        <dbReference type="ARBA" id="ARBA00022679"/>
    </source>
</evidence>
<reference evidence="14 15" key="1">
    <citation type="submission" date="2019-08" db="EMBL/GenBank/DDBJ databases">
        <title>In-depth cultivation of the pig gut microbiome towards novel bacterial diversity and tailored functional studies.</title>
        <authorList>
            <person name="Wylensek D."/>
            <person name="Hitch T.C.A."/>
            <person name="Clavel T."/>
        </authorList>
    </citation>
    <scope>NUCLEOTIDE SEQUENCE [LARGE SCALE GENOMIC DNA]</scope>
    <source>
        <strain evidence="14 15">NM-380-WT-3C1</strain>
    </source>
</reference>
<comment type="subcellular location">
    <subcellularLocation>
        <location evidence="1">Cell membrane</location>
        <topology evidence="1">Multi-pass membrane protein</topology>
    </subcellularLocation>
</comment>
<evidence type="ECO:0000256" key="8">
    <source>
        <dbReference type="ARBA" id="ARBA00022840"/>
    </source>
</evidence>